<dbReference type="GO" id="GO:0019843">
    <property type="term" value="F:rRNA binding"/>
    <property type="evidence" value="ECO:0007669"/>
    <property type="project" value="UniProtKB-UniRule"/>
</dbReference>
<dbReference type="Gene3D" id="3.30.70.330">
    <property type="match status" value="1"/>
</dbReference>
<dbReference type="GO" id="GO:0003735">
    <property type="term" value="F:structural constituent of ribosome"/>
    <property type="evidence" value="ECO:0007669"/>
    <property type="project" value="InterPro"/>
</dbReference>
<dbReference type="NCBIfam" id="NF004366">
    <property type="entry name" value="PRK05738.3-2"/>
    <property type="match status" value="1"/>
</dbReference>
<dbReference type="HAMAP" id="MF_01369_B">
    <property type="entry name" value="Ribosomal_uL23_B"/>
    <property type="match status" value="1"/>
</dbReference>
<dbReference type="AlphaFoldDB" id="A0A2J6WQB4"/>
<protein>
    <recommendedName>
        <fullName evidence="6">Large ribosomal subunit protein uL23</fullName>
    </recommendedName>
</protein>
<evidence type="ECO:0000313" key="7">
    <source>
        <dbReference type="EMBL" id="PMP72573.1"/>
    </source>
</evidence>
<dbReference type="FunFam" id="3.30.70.330:FF:000001">
    <property type="entry name" value="50S ribosomal protein L23"/>
    <property type="match status" value="1"/>
</dbReference>
<evidence type="ECO:0000256" key="3">
    <source>
        <dbReference type="ARBA" id="ARBA00022884"/>
    </source>
</evidence>
<dbReference type="InterPro" id="IPR012678">
    <property type="entry name" value="Ribosomal_uL23/eL15/eS24_sf"/>
</dbReference>
<dbReference type="PANTHER" id="PTHR11620">
    <property type="entry name" value="60S RIBOSOMAL PROTEIN L23A"/>
    <property type="match status" value="1"/>
</dbReference>
<name>A0A2J6WQB4_9BACT</name>
<comment type="caution">
    <text evidence="7">The sequence shown here is derived from an EMBL/GenBank/DDBJ whole genome shotgun (WGS) entry which is preliminary data.</text>
</comment>
<evidence type="ECO:0000256" key="6">
    <source>
        <dbReference type="HAMAP-Rule" id="MF_01369"/>
    </source>
</evidence>
<dbReference type="NCBIfam" id="NF004359">
    <property type="entry name" value="PRK05738.1-3"/>
    <property type="match status" value="1"/>
</dbReference>
<evidence type="ECO:0000256" key="5">
    <source>
        <dbReference type="ARBA" id="ARBA00023274"/>
    </source>
</evidence>
<dbReference type="NCBIfam" id="NF004363">
    <property type="entry name" value="PRK05738.2-4"/>
    <property type="match status" value="1"/>
</dbReference>
<keyword evidence="2 6" id="KW-0699">rRNA-binding</keyword>
<evidence type="ECO:0000313" key="8">
    <source>
        <dbReference type="Proteomes" id="UP000242881"/>
    </source>
</evidence>
<sequence length="93" mass="10842">MLTIYDVIKRPLITEKAVDLKEKLNQVVFEVDPRANKIQIKEAVEKLFNVKVKDVRTMGVKGKVKRFGMVVGRRDDWKKAIVVLEEDQKLEFV</sequence>
<comment type="function">
    <text evidence="6">One of the early assembly proteins it binds 23S rRNA. One of the proteins that surrounds the polypeptide exit tunnel on the outside of the ribosome. Forms the main docking site for trigger factor binding to the ribosome.</text>
</comment>
<proteinExistence type="inferred from homology"/>
<comment type="subunit">
    <text evidence="6">Part of the 50S ribosomal subunit. Contacts protein L29, and trigger factor when it is bound to the ribosome.</text>
</comment>
<dbReference type="OMA" id="DHRAAKP"/>
<dbReference type="InterPro" id="IPR013025">
    <property type="entry name" value="Ribosomal_uL23-like"/>
</dbReference>
<dbReference type="EMBL" id="PNIN01000020">
    <property type="protein sequence ID" value="PMP72573.1"/>
    <property type="molecule type" value="Genomic_DNA"/>
</dbReference>
<dbReference type="InterPro" id="IPR012677">
    <property type="entry name" value="Nucleotide-bd_a/b_plait_sf"/>
</dbReference>
<keyword evidence="3 6" id="KW-0694">RNA-binding</keyword>
<dbReference type="SUPFAM" id="SSF54189">
    <property type="entry name" value="Ribosomal proteins S24e, L23 and L15e"/>
    <property type="match status" value="1"/>
</dbReference>
<dbReference type="GO" id="GO:0006412">
    <property type="term" value="P:translation"/>
    <property type="evidence" value="ECO:0007669"/>
    <property type="project" value="UniProtKB-UniRule"/>
</dbReference>
<keyword evidence="5 6" id="KW-0687">Ribonucleoprotein</keyword>
<evidence type="ECO:0000256" key="1">
    <source>
        <dbReference type="ARBA" id="ARBA00006700"/>
    </source>
</evidence>
<gene>
    <name evidence="6" type="primary">rplW</name>
    <name evidence="7" type="ORF">C0187_01255</name>
</gene>
<accession>A0A2J6WQB4</accession>
<comment type="similarity">
    <text evidence="1 6">Belongs to the universal ribosomal protein uL23 family.</text>
</comment>
<dbReference type="GO" id="GO:0005840">
    <property type="term" value="C:ribosome"/>
    <property type="evidence" value="ECO:0007669"/>
    <property type="project" value="UniProtKB-KW"/>
</dbReference>
<evidence type="ECO:0000256" key="4">
    <source>
        <dbReference type="ARBA" id="ARBA00022980"/>
    </source>
</evidence>
<dbReference type="Proteomes" id="UP000242881">
    <property type="component" value="Unassembled WGS sequence"/>
</dbReference>
<keyword evidence="4 6" id="KW-0689">Ribosomal protein</keyword>
<reference evidence="7 8" key="1">
    <citation type="submission" date="2018-01" db="EMBL/GenBank/DDBJ databases">
        <title>Metagenomic assembled genomes from two thermal pools in the Uzon Caldera, Kamchatka, Russia.</title>
        <authorList>
            <person name="Wilkins L."/>
            <person name="Ettinger C."/>
        </authorList>
    </citation>
    <scope>NUCLEOTIDE SEQUENCE [LARGE SCALE GENOMIC DNA]</scope>
    <source>
        <strain evidence="7">ZAV-05</strain>
    </source>
</reference>
<organism evidence="7 8">
    <name type="scientific">Calditerrivibrio nitroreducens</name>
    <dbReference type="NCBI Taxonomy" id="477976"/>
    <lineage>
        <taxon>Bacteria</taxon>
        <taxon>Pseudomonadati</taxon>
        <taxon>Deferribacterota</taxon>
        <taxon>Deferribacteres</taxon>
        <taxon>Deferribacterales</taxon>
        <taxon>Calditerrivibrionaceae</taxon>
    </lineage>
</organism>
<evidence type="ECO:0000256" key="2">
    <source>
        <dbReference type="ARBA" id="ARBA00022730"/>
    </source>
</evidence>
<dbReference type="GO" id="GO:1990904">
    <property type="term" value="C:ribonucleoprotein complex"/>
    <property type="evidence" value="ECO:0007669"/>
    <property type="project" value="UniProtKB-KW"/>
</dbReference>
<dbReference type="Pfam" id="PF00276">
    <property type="entry name" value="Ribosomal_L23"/>
    <property type="match status" value="1"/>
</dbReference>